<accession>A0A2N5DRM5</accession>
<keyword evidence="1" id="KW-1133">Transmembrane helix</keyword>
<dbReference type="Proteomes" id="UP000234479">
    <property type="component" value="Unassembled WGS sequence"/>
</dbReference>
<evidence type="ECO:0000256" key="1">
    <source>
        <dbReference type="SAM" id="Phobius"/>
    </source>
</evidence>
<proteinExistence type="predicted"/>
<feature type="transmembrane region" description="Helical" evidence="1">
    <location>
        <begin position="74"/>
        <end position="95"/>
    </location>
</feature>
<evidence type="ECO:0000313" key="3">
    <source>
        <dbReference type="Proteomes" id="UP000234479"/>
    </source>
</evidence>
<keyword evidence="1" id="KW-0472">Membrane</keyword>
<feature type="transmembrane region" description="Helical" evidence="1">
    <location>
        <begin position="39"/>
        <end position="62"/>
    </location>
</feature>
<sequence>MNTWLSMLGGLVLWAGHFLAAYAIASLADITGPEHQASLGWLLAILTLACAGAAATLASRALRASRRPGLGGVFVQRLSACASALATIAIIWQSAPFLWRH</sequence>
<dbReference type="AlphaFoldDB" id="A0A2N5DRM5"/>
<dbReference type="RefSeq" id="WP_101716328.1">
    <property type="nucleotide sequence ID" value="NZ_PJRS01000006.1"/>
</dbReference>
<name>A0A2N5DRM5_9CAUL</name>
<dbReference type="OrthoDB" id="7574349at2"/>
<keyword evidence="3" id="KW-1185">Reference proteome</keyword>
<organism evidence="2 3">
    <name type="scientific">Caulobacter zeae</name>
    <dbReference type="NCBI Taxonomy" id="2055137"/>
    <lineage>
        <taxon>Bacteria</taxon>
        <taxon>Pseudomonadati</taxon>
        <taxon>Pseudomonadota</taxon>
        <taxon>Alphaproteobacteria</taxon>
        <taxon>Caulobacterales</taxon>
        <taxon>Caulobacteraceae</taxon>
        <taxon>Caulobacter</taxon>
    </lineage>
</organism>
<gene>
    <name evidence="2" type="ORF">SGCZBJ_01805</name>
</gene>
<comment type="caution">
    <text evidence="2">The sequence shown here is derived from an EMBL/GenBank/DDBJ whole genome shotgun (WGS) entry which is preliminary data.</text>
</comment>
<reference evidence="2 3" key="1">
    <citation type="submission" date="2017-12" db="EMBL/GenBank/DDBJ databases">
        <title>The genome sequence of Caulobacter sp. 410.</title>
        <authorList>
            <person name="Gao J."/>
            <person name="Mao X."/>
            <person name="Sun J."/>
        </authorList>
    </citation>
    <scope>NUCLEOTIDE SEQUENCE [LARGE SCALE GENOMIC DNA]</scope>
    <source>
        <strain evidence="2 3">410</strain>
    </source>
</reference>
<evidence type="ECO:0008006" key="4">
    <source>
        <dbReference type="Google" id="ProtNLM"/>
    </source>
</evidence>
<dbReference type="EMBL" id="PJRS01000006">
    <property type="protein sequence ID" value="PLR28710.1"/>
    <property type="molecule type" value="Genomic_DNA"/>
</dbReference>
<evidence type="ECO:0000313" key="2">
    <source>
        <dbReference type="EMBL" id="PLR28710.1"/>
    </source>
</evidence>
<protein>
    <recommendedName>
        <fullName evidence="4">MFS transporter</fullName>
    </recommendedName>
</protein>
<keyword evidence="1" id="KW-0812">Transmembrane</keyword>